<sequence>MRYYLGVTDKEAGKIRPHRFRRNCQSSFDRPVQSGFVNIADRAASSESTANIIIPLNKTHYLTPNIQSRNFAITSENQTLSDTAKIRMSSTLTFEIAHSLFHWMRGDISPQVLAAKLQRTSSTASVSSSGSSMSDGVEILAFAERRSRVRHRKWSSGASGRAVRGV</sequence>
<dbReference type="Proteomes" id="UP000799764">
    <property type="component" value="Unassembled WGS sequence"/>
</dbReference>
<gene>
    <name evidence="1" type="ORF">P171DRAFT_135936</name>
</gene>
<proteinExistence type="predicted"/>
<dbReference type="OrthoDB" id="10609446at2759"/>
<dbReference type="AlphaFoldDB" id="A0A9P4PTW8"/>
<evidence type="ECO:0000313" key="2">
    <source>
        <dbReference type="Proteomes" id="UP000799764"/>
    </source>
</evidence>
<organism evidence="1 2">
    <name type="scientific">Karstenula rhodostoma CBS 690.94</name>
    <dbReference type="NCBI Taxonomy" id="1392251"/>
    <lineage>
        <taxon>Eukaryota</taxon>
        <taxon>Fungi</taxon>
        <taxon>Dikarya</taxon>
        <taxon>Ascomycota</taxon>
        <taxon>Pezizomycotina</taxon>
        <taxon>Dothideomycetes</taxon>
        <taxon>Pleosporomycetidae</taxon>
        <taxon>Pleosporales</taxon>
        <taxon>Massarineae</taxon>
        <taxon>Didymosphaeriaceae</taxon>
        <taxon>Karstenula</taxon>
    </lineage>
</organism>
<reference evidence="1" key="1">
    <citation type="journal article" date="2020" name="Stud. Mycol.">
        <title>101 Dothideomycetes genomes: a test case for predicting lifestyles and emergence of pathogens.</title>
        <authorList>
            <person name="Haridas S."/>
            <person name="Albert R."/>
            <person name="Binder M."/>
            <person name="Bloem J."/>
            <person name="Labutti K."/>
            <person name="Salamov A."/>
            <person name="Andreopoulos B."/>
            <person name="Baker S."/>
            <person name="Barry K."/>
            <person name="Bills G."/>
            <person name="Bluhm B."/>
            <person name="Cannon C."/>
            <person name="Castanera R."/>
            <person name="Culley D."/>
            <person name="Daum C."/>
            <person name="Ezra D."/>
            <person name="Gonzalez J."/>
            <person name="Henrissat B."/>
            <person name="Kuo A."/>
            <person name="Liang C."/>
            <person name="Lipzen A."/>
            <person name="Lutzoni F."/>
            <person name="Magnuson J."/>
            <person name="Mondo S."/>
            <person name="Nolan M."/>
            <person name="Ohm R."/>
            <person name="Pangilinan J."/>
            <person name="Park H.-J."/>
            <person name="Ramirez L."/>
            <person name="Alfaro M."/>
            <person name="Sun H."/>
            <person name="Tritt A."/>
            <person name="Yoshinaga Y."/>
            <person name="Zwiers L.-H."/>
            <person name="Turgeon B."/>
            <person name="Goodwin S."/>
            <person name="Spatafora J."/>
            <person name="Crous P."/>
            <person name="Grigoriev I."/>
        </authorList>
    </citation>
    <scope>NUCLEOTIDE SEQUENCE</scope>
    <source>
        <strain evidence="1">CBS 690.94</strain>
    </source>
</reference>
<evidence type="ECO:0000313" key="1">
    <source>
        <dbReference type="EMBL" id="KAF2450195.1"/>
    </source>
</evidence>
<dbReference type="EMBL" id="MU001493">
    <property type="protein sequence ID" value="KAF2450195.1"/>
    <property type="molecule type" value="Genomic_DNA"/>
</dbReference>
<comment type="caution">
    <text evidence="1">The sequence shown here is derived from an EMBL/GenBank/DDBJ whole genome shotgun (WGS) entry which is preliminary data.</text>
</comment>
<accession>A0A9P4PTW8</accession>
<keyword evidence="2" id="KW-1185">Reference proteome</keyword>
<protein>
    <submittedName>
        <fullName evidence="1">Uncharacterized protein</fullName>
    </submittedName>
</protein>
<name>A0A9P4PTW8_9PLEO</name>